<organism evidence="4 5">
    <name type="scientific">Phyllobacterium sophorae</name>
    <dbReference type="NCBI Taxonomy" id="1520277"/>
    <lineage>
        <taxon>Bacteria</taxon>
        <taxon>Pseudomonadati</taxon>
        <taxon>Pseudomonadota</taxon>
        <taxon>Alphaproteobacteria</taxon>
        <taxon>Hyphomicrobiales</taxon>
        <taxon>Phyllobacteriaceae</taxon>
        <taxon>Phyllobacterium</taxon>
    </lineage>
</organism>
<dbReference type="PANTHER" id="PTHR41542">
    <property type="entry name" value="BLL5807 PROTEIN"/>
    <property type="match status" value="1"/>
</dbReference>
<comment type="caution">
    <text evidence="4">The sequence shown here is derived from an EMBL/GenBank/DDBJ whole genome shotgun (WGS) entry which is preliminary data.</text>
</comment>
<protein>
    <recommendedName>
        <fullName evidence="3">Tim44-like domain-containing protein</fullName>
    </recommendedName>
</protein>
<dbReference type="InterPro" id="IPR032710">
    <property type="entry name" value="NTF2-like_dom_sf"/>
</dbReference>
<keyword evidence="2" id="KW-1133">Transmembrane helix</keyword>
<dbReference type="EMBL" id="PGGM01000004">
    <property type="protein sequence ID" value="PSH64550.1"/>
    <property type="molecule type" value="Genomic_DNA"/>
</dbReference>
<feature type="compositionally biased region" description="Low complexity" evidence="1">
    <location>
        <begin position="42"/>
        <end position="86"/>
    </location>
</feature>
<dbReference type="Pfam" id="PF04280">
    <property type="entry name" value="Tim44"/>
    <property type="match status" value="1"/>
</dbReference>
<evidence type="ECO:0000313" key="4">
    <source>
        <dbReference type="EMBL" id="PSH64550.1"/>
    </source>
</evidence>
<name>A0A2P7BDL0_9HYPH</name>
<dbReference type="InterPro" id="IPR007379">
    <property type="entry name" value="Tim44-like_dom"/>
</dbReference>
<dbReference type="PANTHER" id="PTHR41542:SF1">
    <property type="entry name" value="BLL5807 PROTEIN"/>
    <property type="match status" value="1"/>
</dbReference>
<accession>A0A2P7BDL0</accession>
<dbReference type="AlphaFoldDB" id="A0A2P7BDL0"/>
<dbReference type="OrthoDB" id="9780873at2"/>
<gene>
    <name evidence="4" type="ORF">CU103_11670</name>
</gene>
<evidence type="ECO:0000256" key="1">
    <source>
        <dbReference type="SAM" id="MobiDB-lite"/>
    </source>
</evidence>
<evidence type="ECO:0000256" key="2">
    <source>
        <dbReference type="SAM" id="Phobius"/>
    </source>
</evidence>
<feature type="transmembrane region" description="Helical" evidence="2">
    <location>
        <begin position="96"/>
        <end position="115"/>
    </location>
</feature>
<feature type="compositionally biased region" description="Polar residues" evidence="1">
    <location>
        <begin position="190"/>
        <end position="207"/>
    </location>
</feature>
<evidence type="ECO:0000313" key="5">
    <source>
        <dbReference type="Proteomes" id="UP000241764"/>
    </source>
</evidence>
<keyword evidence="5" id="KW-1185">Reference proteome</keyword>
<proteinExistence type="predicted"/>
<feature type="region of interest" description="Disordered" evidence="1">
    <location>
        <begin position="148"/>
        <end position="212"/>
    </location>
</feature>
<dbReference type="SMART" id="SM00978">
    <property type="entry name" value="Tim44"/>
    <property type="match status" value="1"/>
</dbReference>
<keyword evidence="2" id="KW-0472">Membrane</keyword>
<keyword evidence="2" id="KW-0812">Transmembrane</keyword>
<dbReference type="RefSeq" id="WP_106664097.1">
    <property type="nucleotide sequence ID" value="NZ_PGGM01000004.1"/>
</dbReference>
<dbReference type="Gene3D" id="3.10.450.240">
    <property type="match status" value="1"/>
</dbReference>
<feature type="transmembrane region" description="Helical" evidence="2">
    <location>
        <begin position="121"/>
        <end position="142"/>
    </location>
</feature>
<evidence type="ECO:0000259" key="3">
    <source>
        <dbReference type="SMART" id="SM00978"/>
    </source>
</evidence>
<dbReference type="Proteomes" id="UP000241764">
    <property type="component" value="Unassembled WGS sequence"/>
</dbReference>
<dbReference type="SUPFAM" id="SSF54427">
    <property type="entry name" value="NTF2-like"/>
    <property type="match status" value="1"/>
</dbReference>
<feature type="region of interest" description="Disordered" evidence="1">
    <location>
        <begin position="34"/>
        <end position="86"/>
    </location>
</feature>
<feature type="transmembrane region" description="Helical" evidence="2">
    <location>
        <begin position="6"/>
        <end position="27"/>
    </location>
</feature>
<reference evidence="5" key="1">
    <citation type="submission" date="2017-11" db="EMBL/GenBank/DDBJ databases">
        <authorList>
            <person name="Kuznetsova I."/>
            <person name="Sazanova A."/>
            <person name="Chirak E."/>
            <person name="Safronova V."/>
            <person name="Willems A."/>
        </authorList>
    </citation>
    <scope>NUCLEOTIDE SEQUENCE [LARGE SCALE GENOMIC DNA]</scope>
    <source>
        <strain evidence="5">CCBAU 03422</strain>
    </source>
</reference>
<feature type="domain" description="Tim44-like" evidence="3">
    <location>
        <begin position="213"/>
        <end position="355"/>
    </location>
</feature>
<sequence length="357" mass="37088">MPFVLSHLGRIAAIFVIGLAVSFSAVYEADARRAGGGGFGSRGTRTFQAPAPTRTAPAPAAPIERSMTPRPQNQPTAAQPQAGQQRPGLFGGMGRSLIGGLLLGGLIGAFLGYGFGGAAGMLGMLLQIALVIGAIMLAMRFFRSRQPSTATAGASPSFGRSSYGEQPSASQSFRVPTIGSGAGQSASGQDTAGRTVDQSTAGRSTAGSGQGYAAKGLTAASDEIGLKQDDLDRFEQLLTEVQTAYGKEDYAALRSLTTPEAMSYLAEELGQNATDGLRNSVSNVKLLQSDIAEAWAEGDAEYATAAMRYSSVDAMLDRNTGRVVNGDDGEPSQTTEVWTFVRKPNSDWKLAAIQDAA</sequence>
<feature type="compositionally biased region" description="Polar residues" evidence="1">
    <location>
        <begin position="148"/>
        <end position="174"/>
    </location>
</feature>